<dbReference type="EC" id="5.2.1.8" evidence="3"/>
<sequence length="194" mass="21668">MKVVVNEMSQVVEIITNEGVISVELYDTFAPRAAESFRRFAESGQLDGAVFDRMVPTFLLECRLSEFSVYGELVGREENNHLHHTGAGILTCFGTVLESGAFFITLGPQPELDNVCTIFGRVRSGMRVVEKISRSRVAEKTFRLYTPVVVERCLTRVLPKERRPECVGGEQLDVLPQSVSRHCGTQSSILNDLE</sequence>
<dbReference type="GO" id="GO:0071013">
    <property type="term" value="C:catalytic step 2 spliceosome"/>
    <property type="evidence" value="ECO:0007669"/>
    <property type="project" value="TreeGrafter"/>
</dbReference>
<evidence type="ECO:0000256" key="3">
    <source>
        <dbReference type="RuleBase" id="RU363019"/>
    </source>
</evidence>
<gene>
    <name evidence="5" type="ORF">TEOVI_000642700</name>
</gene>
<evidence type="ECO:0000313" key="6">
    <source>
        <dbReference type="Proteomes" id="UP000195570"/>
    </source>
</evidence>
<dbReference type="Gene3D" id="2.40.100.10">
    <property type="entry name" value="Cyclophilin-like"/>
    <property type="match status" value="1"/>
</dbReference>
<evidence type="ECO:0000256" key="2">
    <source>
        <dbReference type="ARBA" id="ARBA00023235"/>
    </source>
</evidence>
<comment type="caution">
    <text evidence="5">The sequence shown here is derived from an EMBL/GenBank/DDBJ whole genome shotgun (WGS) entry which is preliminary data.</text>
</comment>
<protein>
    <recommendedName>
        <fullName evidence="3">Peptidyl-prolyl cis-trans isomerase</fullName>
        <shortName evidence="3">PPIase</shortName>
        <ecNumber evidence="3">5.2.1.8</ecNumber>
    </recommendedName>
</protein>
<evidence type="ECO:0000256" key="1">
    <source>
        <dbReference type="ARBA" id="ARBA00023110"/>
    </source>
</evidence>
<dbReference type="InterPro" id="IPR029000">
    <property type="entry name" value="Cyclophilin-like_dom_sf"/>
</dbReference>
<dbReference type="InterPro" id="IPR002130">
    <property type="entry name" value="Cyclophilin-type_PPIase_dom"/>
</dbReference>
<dbReference type="EMBL" id="CZPT02000952">
    <property type="protein sequence ID" value="SCU68288.1"/>
    <property type="molecule type" value="Genomic_DNA"/>
</dbReference>
<dbReference type="PROSITE" id="PS50072">
    <property type="entry name" value="CSA_PPIASE_2"/>
    <property type="match status" value="1"/>
</dbReference>
<comment type="catalytic activity">
    <reaction evidence="3">
        <text>[protein]-peptidylproline (omega=180) = [protein]-peptidylproline (omega=0)</text>
        <dbReference type="Rhea" id="RHEA:16237"/>
        <dbReference type="Rhea" id="RHEA-COMP:10747"/>
        <dbReference type="Rhea" id="RHEA-COMP:10748"/>
        <dbReference type="ChEBI" id="CHEBI:83833"/>
        <dbReference type="ChEBI" id="CHEBI:83834"/>
        <dbReference type="EC" id="5.2.1.8"/>
    </reaction>
</comment>
<feature type="domain" description="PPIase cyclophilin-type" evidence="4">
    <location>
        <begin position="19"/>
        <end position="155"/>
    </location>
</feature>
<dbReference type="PANTHER" id="PTHR45625:SF4">
    <property type="entry name" value="PEPTIDYLPROLYL ISOMERASE DOMAIN AND WD REPEAT-CONTAINING PROTEIN 1"/>
    <property type="match status" value="1"/>
</dbReference>
<dbReference type="Pfam" id="PF00160">
    <property type="entry name" value="Pro_isomerase"/>
    <property type="match status" value="1"/>
</dbReference>
<dbReference type="SUPFAM" id="SSF50891">
    <property type="entry name" value="Cyclophilin-like"/>
    <property type="match status" value="1"/>
</dbReference>
<dbReference type="VEuPathDB" id="TriTrypDB:TEOVI_000642700"/>
<accession>A0A1G4I8X5</accession>
<keyword evidence="1 3" id="KW-0697">Rotamase</keyword>
<proteinExistence type="inferred from homology"/>
<dbReference type="Proteomes" id="UP000195570">
    <property type="component" value="Unassembled WGS sequence"/>
</dbReference>
<comment type="function">
    <text evidence="3">PPIases accelerate the folding of proteins. It catalyzes the cis-trans isomerization of proline imidic peptide bonds in oligopeptides.</text>
</comment>
<dbReference type="GO" id="GO:0003755">
    <property type="term" value="F:peptidyl-prolyl cis-trans isomerase activity"/>
    <property type="evidence" value="ECO:0007669"/>
    <property type="project" value="UniProtKB-UniRule"/>
</dbReference>
<dbReference type="GeneID" id="92380361"/>
<evidence type="ECO:0000259" key="4">
    <source>
        <dbReference type="PROSITE" id="PS50072"/>
    </source>
</evidence>
<keyword evidence="2 3" id="KW-0413">Isomerase</keyword>
<dbReference type="PANTHER" id="PTHR45625">
    <property type="entry name" value="PEPTIDYL-PROLYL CIS-TRANS ISOMERASE-RELATED"/>
    <property type="match status" value="1"/>
</dbReference>
<evidence type="ECO:0000313" key="5">
    <source>
        <dbReference type="EMBL" id="SCU68288.1"/>
    </source>
</evidence>
<dbReference type="InterPro" id="IPR044666">
    <property type="entry name" value="Cyclophilin_A-like"/>
</dbReference>
<dbReference type="PRINTS" id="PR00153">
    <property type="entry name" value="CSAPPISMRASE"/>
</dbReference>
<reference evidence="5" key="1">
    <citation type="submission" date="2016-09" db="EMBL/GenBank/DDBJ databases">
        <authorList>
            <person name="Hebert L."/>
            <person name="Moumen B."/>
        </authorList>
    </citation>
    <scope>NUCLEOTIDE SEQUENCE [LARGE SCALE GENOMIC DNA]</scope>
    <source>
        <strain evidence="5">OVI</strain>
    </source>
</reference>
<dbReference type="AlphaFoldDB" id="A0A1G4I8X5"/>
<organism evidence="5 6">
    <name type="scientific">Trypanosoma equiperdum</name>
    <dbReference type="NCBI Taxonomy" id="5694"/>
    <lineage>
        <taxon>Eukaryota</taxon>
        <taxon>Discoba</taxon>
        <taxon>Euglenozoa</taxon>
        <taxon>Kinetoplastea</taxon>
        <taxon>Metakinetoplastina</taxon>
        <taxon>Trypanosomatida</taxon>
        <taxon>Trypanosomatidae</taxon>
        <taxon>Trypanosoma</taxon>
    </lineage>
</organism>
<dbReference type="RefSeq" id="XP_067079468.1">
    <property type="nucleotide sequence ID" value="XM_067223367.1"/>
</dbReference>
<keyword evidence="6" id="KW-1185">Reference proteome</keyword>
<comment type="similarity">
    <text evidence="3">Belongs to the cyclophilin-type PPIase family.</text>
</comment>
<name>A0A1G4I8X5_TRYEQ</name>